<dbReference type="InterPro" id="IPR006336">
    <property type="entry name" value="GCS2"/>
</dbReference>
<comment type="pathway">
    <text evidence="5">Amino-acid biosynthesis; ergothioneine biosynthesis.</text>
</comment>
<evidence type="ECO:0000256" key="3">
    <source>
        <dbReference type="ARBA" id="ARBA00022840"/>
    </source>
</evidence>
<dbReference type="Proteomes" id="UP001500886">
    <property type="component" value="Unassembled WGS sequence"/>
</dbReference>
<name>A0ABN3TUM6_9ACTN</name>
<dbReference type="PANTHER" id="PTHR34378">
    <property type="entry name" value="GLUTAMATE--CYSTEINE LIGASE, CHLOROPLASTIC"/>
    <property type="match status" value="1"/>
</dbReference>
<dbReference type="SUPFAM" id="SSF55931">
    <property type="entry name" value="Glutamine synthetase/guanido kinase"/>
    <property type="match status" value="1"/>
</dbReference>
<sequence length="481" mass="52044">MLTRGRYGRLRRARQALTGDSAPPHCWNDRFRVSVTGAPTGFARLGVLSNGREVASMTECCASDEDLARPVGEREADAYVRGISFKTGPPRLIGAELEWLVHDVAEPRRPVAAHRLAAAAERVGALPLTSVFTIEPGGQLELSSRPAPSLGACVADLSADLALTREALDGLGLALVGYGKEPWHDPPCVRSTRRYDAMEVYYDRINGAGRNVMCRTASVQVCIDAGYEGPGPLGYLRRWRLAHLLGAVLSAAFANSPLLRGRPSGWRSSRQACYARMDPARTLAPLGEADPRAAWAAYALDAPVMFVRSGEGPWPVQLGLPLRQWMRSGRPRQTTLDDVAYHLTTLFPPIRPRGHLELRMIDAQSGQDGWLVPLAVTAALFDDPSAAETAYRAVKGLADVQGGHPPPRNPLWRRAARHGLADPELHTAAVACFAAAREALPRLGADDRVLAAVDEFTARYVERGRCPADDLLDAVAGRGGR</sequence>
<dbReference type="InterPro" id="IPR017809">
    <property type="entry name" value="EgtA_Actinobacteria"/>
</dbReference>
<organism evidence="7 8">
    <name type="scientific">Streptomyces luteosporeus</name>
    <dbReference type="NCBI Taxonomy" id="173856"/>
    <lineage>
        <taxon>Bacteria</taxon>
        <taxon>Bacillati</taxon>
        <taxon>Actinomycetota</taxon>
        <taxon>Actinomycetes</taxon>
        <taxon>Kitasatosporales</taxon>
        <taxon>Streptomycetaceae</taxon>
        <taxon>Streptomyces</taxon>
    </lineage>
</organism>
<dbReference type="InterPro" id="IPR014746">
    <property type="entry name" value="Gln_synth/guanido_kin_cat_dom"/>
</dbReference>
<comment type="similarity">
    <text evidence="5 6">Belongs to the glutamate--cysteine ligase type 2 family. EgtA subfamily.</text>
</comment>
<comment type="function">
    <text evidence="5">Catalyzes the synthesis of gamma-glutamylcysteine (gamma-GC). This compound is used as substrate for the biosynthesis of the low-molecular thiol compound ergothioneine.</text>
</comment>
<dbReference type="GO" id="GO:0016874">
    <property type="term" value="F:ligase activity"/>
    <property type="evidence" value="ECO:0007669"/>
    <property type="project" value="UniProtKB-KW"/>
</dbReference>
<gene>
    <name evidence="5 7" type="primary">egtA</name>
    <name evidence="7" type="ORF">GCM10010315_35520</name>
</gene>
<keyword evidence="3 5" id="KW-0067">ATP-binding</keyword>
<dbReference type="Gene3D" id="3.30.590.20">
    <property type="match status" value="1"/>
</dbReference>
<evidence type="ECO:0000313" key="8">
    <source>
        <dbReference type="Proteomes" id="UP001500886"/>
    </source>
</evidence>
<comment type="caution">
    <text evidence="7">The sequence shown here is derived from an EMBL/GenBank/DDBJ whole genome shotgun (WGS) entry which is preliminary data.</text>
</comment>
<dbReference type="PIRSF" id="PIRSF017901">
    <property type="entry name" value="GCL"/>
    <property type="match status" value="1"/>
</dbReference>
<evidence type="ECO:0000256" key="5">
    <source>
        <dbReference type="HAMAP-Rule" id="MF_02034"/>
    </source>
</evidence>
<proteinExistence type="inferred from homology"/>
<evidence type="ECO:0000256" key="1">
    <source>
        <dbReference type="ARBA" id="ARBA00022598"/>
    </source>
</evidence>
<dbReference type="HAMAP" id="MF_02034">
    <property type="entry name" value="EgtA"/>
    <property type="match status" value="1"/>
</dbReference>
<protein>
    <recommendedName>
        <fullName evidence="5">Glutamate--cysteine ligase EgtA</fullName>
        <ecNumber evidence="5">6.3.2.2</ecNumber>
    </recommendedName>
    <alternativeName>
        <fullName evidence="5">Gamma-glutamylcysteine synthase</fullName>
        <shortName evidence="5">GCS</shortName>
        <shortName evidence="5">Gamma-ECS</shortName>
    </alternativeName>
</protein>
<dbReference type="NCBIfam" id="TIGR03444">
    <property type="entry name" value="EgtA_Cys_ligase"/>
    <property type="match status" value="1"/>
</dbReference>
<evidence type="ECO:0000256" key="2">
    <source>
        <dbReference type="ARBA" id="ARBA00022741"/>
    </source>
</evidence>
<keyword evidence="1 5" id="KW-0436">Ligase</keyword>
<comment type="catalytic activity">
    <reaction evidence="4 5 6">
        <text>L-cysteine + L-glutamate + ATP = gamma-L-glutamyl-L-cysteine + ADP + phosphate + H(+)</text>
        <dbReference type="Rhea" id="RHEA:13285"/>
        <dbReference type="ChEBI" id="CHEBI:15378"/>
        <dbReference type="ChEBI" id="CHEBI:29985"/>
        <dbReference type="ChEBI" id="CHEBI:30616"/>
        <dbReference type="ChEBI" id="CHEBI:35235"/>
        <dbReference type="ChEBI" id="CHEBI:43474"/>
        <dbReference type="ChEBI" id="CHEBI:58173"/>
        <dbReference type="ChEBI" id="CHEBI:456216"/>
        <dbReference type="EC" id="6.3.2.2"/>
    </reaction>
</comment>
<accession>A0ABN3TUM6</accession>
<dbReference type="EMBL" id="BAAASL010000012">
    <property type="protein sequence ID" value="GAA2718899.1"/>
    <property type="molecule type" value="Genomic_DNA"/>
</dbReference>
<reference evidence="7 8" key="1">
    <citation type="journal article" date="2019" name="Int. J. Syst. Evol. Microbiol.">
        <title>The Global Catalogue of Microorganisms (GCM) 10K type strain sequencing project: providing services to taxonomists for standard genome sequencing and annotation.</title>
        <authorList>
            <consortium name="The Broad Institute Genomics Platform"/>
            <consortium name="The Broad Institute Genome Sequencing Center for Infectious Disease"/>
            <person name="Wu L."/>
            <person name="Ma J."/>
        </authorList>
    </citation>
    <scope>NUCLEOTIDE SEQUENCE [LARGE SCALE GENOMIC DNA]</scope>
    <source>
        <strain evidence="7 8">JCM 4542</strain>
    </source>
</reference>
<evidence type="ECO:0000256" key="4">
    <source>
        <dbReference type="ARBA" id="ARBA00048819"/>
    </source>
</evidence>
<keyword evidence="8" id="KW-1185">Reference proteome</keyword>
<keyword evidence="2 5" id="KW-0547">Nucleotide-binding</keyword>
<evidence type="ECO:0000313" key="7">
    <source>
        <dbReference type="EMBL" id="GAA2718899.1"/>
    </source>
</evidence>
<evidence type="ECO:0000256" key="6">
    <source>
        <dbReference type="PIRNR" id="PIRNR017901"/>
    </source>
</evidence>
<dbReference type="InterPro" id="IPR035434">
    <property type="entry name" value="GCL_bact_plant"/>
</dbReference>
<dbReference type="Pfam" id="PF04107">
    <property type="entry name" value="GCS2"/>
    <property type="match status" value="1"/>
</dbReference>
<dbReference type="PANTHER" id="PTHR34378:SF1">
    <property type="entry name" value="GLUTAMATE--CYSTEINE LIGASE, CHLOROPLASTIC"/>
    <property type="match status" value="1"/>
</dbReference>
<dbReference type="EC" id="6.3.2.2" evidence="5"/>